<dbReference type="Gene3D" id="3.40.50.1820">
    <property type="entry name" value="alpha/beta hydrolase"/>
    <property type="match status" value="1"/>
</dbReference>
<feature type="domain" description="Serine aminopeptidase S33" evidence="1">
    <location>
        <begin position="96"/>
        <end position="192"/>
    </location>
</feature>
<evidence type="ECO:0000313" key="2">
    <source>
        <dbReference type="EMBL" id="QEH61336.1"/>
    </source>
</evidence>
<dbReference type="AlphaFoldDB" id="A0A5B9Y3T6"/>
<dbReference type="InterPro" id="IPR022742">
    <property type="entry name" value="Hydrolase_4"/>
</dbReference>
<evidence type="ECO:0000259" key="1">
    <source>
        <dbReference type="Pfam" id="PF12146"/>
    </source>
</evidence>
<dbReference type="Proteomes" id="UP000323144">
    <property type="component" value="Chromosome"/>
</dbReference>
<evidence type="ECO:0000313" key="3">
    <source>
        <dbReference type="Proteomes" id="UP000323144"/>
    </source>
</evidence>
<keyword evidence="3" id="KW-1185">Reference proteome</keyword>
<reference evidence="2 3" key="1">
    <citation type="submission" date="2019-08" db="EMBL/GenBank/DDBJ databases">
        <title>Complete genome sequence of Spiroplasma chinense CCH (DSM 19755).</title>
        <authorList>
            <person name="Shen H.-Y."/>
            <person name="Lin Y.-C."/>
            <person name="Chou L."/>
            <person name="Kuo C.-H."/>
        </authorList>
    </citation>
    <scope>NUCLEOTIDE SEQUENCE [LARGE SCALE GENOMIC DNA]</scope>
    <source>
        <strain evidence="2 3">CCH</strain>
    </source>
</reference>
<organism evidence="2 3">
    <name type="scientific">Spiroplasma chinense</name>
    <dbReference type="NCBI Taxonomy" id="216932"/>
    <lineage>
        <taxon>Bacteria</taxon>
        <taxon>Bacillati</taxon>
        <taxon>Mycoplasmatota</taxon>
        <taxon>Mollicutes</taxon>
        <taxon>Entomoplasmatales</taxon>
        <taxon>Spiroplasmataceae</taxon>
        <taxon>Spiroplasma</taxon>
    </lineage>
</organism>
<dbReference type="EMBL" id="CP043026">
    <property type="protein sequence ID" value="QEH61336.1"/>
    <property type="molecule type" value="Genomic_DNA"/>
</dbReference>
<dbReference type="InterPro" id="IPR029058">
    <property type="entry name" value="AB_hydrolase_fold"/>
</dbReference>
<gene>
    <name evidence="2" type="ORF">SCHIN_v1c01380</name>
</gene>
<protein>
    <recommendedName>
        <fullName evidence="1">Serine aminopeptidase S33 domain-containing protein</fullName>
    </recommendedName>
</protein>
<dbReference type="InterPro" id="IPR052920">
    <property type="entry name" value="DNA-binding_regulatory"/>
</dbReference>
<dbReference type="SUPFAM" id="SSF53474">
    <property type="entry name" value="alpha/beta-Hydrolases"/>
    <property type="match status" value="1"/>
</dbReference>
<dbReference type="PANTHER" id="PTHR43358:SF4">
    <property type="entry name" value="ALPHA_BETA HYDROLASE FOLD-1 DOMAIN-CONTAINING PROTEIN"/>
    <property type="match status" value="1"/>
</dbReference>
<dbReference type="KEGG" id="schi:SCHIN_v1c01380"/>
<accession>A0A5B9Y3T6</accession>
<dbReference type="PANTHER" id="PTHR43358">
    <property type="entry name" value="ALPHA/BETA-HYDROLASE"/>
    <property type="match status" value="1"/>
</dbReference>
<sequence>MRKHHKKPKRTLINTVKKNFRRLYSNLEKPFRPRNMRKKNVEKSLKSYLTTNNICKKYYKRPQLMINDMENLERVTFHTTDGIELVANLYTPNKESNKWVIACHWFAGHKNWAIHHAKIFTEMGYNVMAFDFRGHGESQEDSTTMGAKEHLDLMGALDWLKKNRTIDELALMGTSMGAFTVNYCSLKYAKIFKEANLKFVVSDCTYGSLFRLLIHVRDIYLRFIPRKRAKKMVNKIIAKHKKAELDVDFGDASIFRLLETGYKPEFPTLFLHSKDDKVTPPSDSYELMLKRKAYVEDDYLIYNYSTHALTIKFHFKTFNYKVGQFIAKQDGTQEMFENVVSEWKLLEYDKLDDLSIKLQ</sequence>
<dbReference type="Pfam" id="PF12146">
    <property type="entry name" value="Hydrolase_4"/>
    <property type="match status" value="1"/>
</dbReference>
<proteinExistence type="predicted"/>
<name>A0A5B9Y3T6_9MOLU</name>
<dbReference type="RefSeq" id="WP_166507730.1">
    <property type="nucleotide sequence ID" value="NZ_CP043026.1"/>
</dbReference>